<accession>A0ABM8YNB1</accession>
<dbReference type="PANTHER" id="PTHR36444">
    <property type="entry name" value="TRANSCRIPTIONAL REGULATOR PROTEIN YOBU-RELATED"/>
    <property type="match status" value="1"/>
</dbReference>
<reference evidence="2 3" key="1">
    <citation type="submission" date="2021-10" db="EMBL/GenBank/DDBJ databases">
        <authorList>
            <person name="Criscuolo A."/>
        </authorList>
    </citation>
    <scope>NUCLEOTIDE SEQUENCE [LARGE SCALE GENOMIC DNA]</scope>
    <source>
        <strain evidence="3">CIP 111883</strain>
    </source>
</reference>
<dbReference type="InterPro" id="IPR029442">
    <property type="entry name" value="GyrI-like"/>
</dbReference>
<dbReference type="Proteomes" id="UP000789833">
    <property type="component" value="Unassembled WGS sequence"/>
</dbReference>
<dbReference type="EMBL" id="CAKJTJ010000011">
    <property type="protein sequence ID" value="CAG9621475.1"/>
    <property type="molecule type" value="Genomic_DNA"/>
</dbReference>
<proteinExistence type="predicted"/>
<dbReference type="Gene3D" id="3.20.80.10">
    <property type="entry name" value="Regulatory factor, effector binding domain"/>
    <property type="match status" value="1"/>
</dbReference>
<keyword evidence="3" id="KW-1185">Reference proteome</keyword>
<comment type="caution">
    <text evidence="2">The sequence shown here is derived from an EMBL/GenBank/DDBJ whole genome shotgun (WGS) entry which is preliminary data.</text>
</comment>
<evidence type="ECO:0000313" key="3">
    <source>
        <dbReference type="Proteomes" id="UP000789833"/>
    </source>
</evidence>
<protein>
    <recommendedName>
        <fullName evidence="1">AraC effector-binding domain-containing protein</fullName>
    </recommendedName>
</protein>
<evidence type="ECO:0000259" key="1">
    <source>
        <dbReference type="SMART" id="SM00871"/>
    </source>
</evidence>
<dbReference type="InterPro" id="IPR053182">
    <property type="entry name" value="YobU-like_regulator"/>
</dbReference>
<organism evidence="2 3">
    <name type="scientific">Sutcliffiella rhizosphaerae</name>
    <dbReference type="NCBI Taxonomy" id="2880967"/>
    <lineage>
        <taxon>Bacteria</taxon>
        <taxon>Bacillati</taxon>
        <taxon>Bacillota</taxon>
        <taxon>Bacilli</taxon>
        <taxon>Bacillales</taxon>
        <taxon>Bacillaceae</taxon>
        <taxon>Sutcliffiella</taxon>
    </lineage>
</organism>
<evidence type="ECO:0000313" key="2">
    <source>
        <dbReference type="EMBL" id="CAG9621475.1"/>
    </source>
</evidence>
<sequence>MTINPVIEKLEREEIKIVGFSVTESLNNILNHDIVKNLRESLFKRKSEINGRKTNGIYLVQLYSDDGEWTHDTPFENIVAFEVDSLSDIPNDMVQYTIPAGFYTHFIHKGPESKIGDTYESINEYSLRPFDIEYWHDISSLDDAETEIDIYIPVKS</sequence>
<dbReference type="SMART" id="SM00871">
    <property type="entry name" value="AraC_E_bind"/>
    <property type="match status" value="1"/>
</dbReference>
<dbReference type="Pfam" id="PF06445">
    <property type="entry name" value="GyrI-like"/>
    <property type="match status" value="1"/>
</dbReference>
<dbReference type="InterPro" id="IPR010499">
    <property type="entry name" value="AraC_E-bd"/>
</dbReference>
<dbReference type="InterPro" id="IPR011256">
    <property type="entry name" value="Reg_factor_effector_dom_sf"/>
</dbReference>
<name>A0ABM8YNB1_9BACI</name>
<dbReference type="PANTHER" id="PTHR36444:SF2">
    <property type="entry name" value="TRANSCRIPTIONAL REGULATOR PROTEIN YOBU-RELATED"/>
    <property type="match status" value="1"/>
</dbReference>
<gene>
    <name evidence="2" type="ORF">BACCIP111883_02248</name>
</gene>
<dbReference type="SUPFAM" id="SSF55136">
    <property type="entry name" value="Probable bacterial effector-binding domain"/>
    <property type="match status" value="1"/>
</dbReference>
<feature type="domain" description="AraC effector-binding" evidence="1">
    <location>
        <begin position="3"/>
        <end position="155"/>
    </location>
</feature>
<dbReference type="RefSeq" id="WP_230501369.1">
    <property type="nucleotide sequence ID" value="NZ_CAKJTJ010000011.1"/>
</dbReference>